<comment type="caution">
    <text evidence="3">The sequence shown here is derived from an EMBL/GenBank/DDBJ whole genome shotgun (WGS) entry which is preliminary data.</text>
</comment>
<dbReference type="PROSITE" id="PS00626">
    <property type="entry name" value="RCC1_2"/>
    <property type="match status" value="1"/>
</dbReference>
<dbReference type="SUPFAM" id="SSF50985">
    <property type="entry name" value="RCC1/BLIP-II"/>
    <property type="match status" value="1"/>
</dbReference>
<feature type="region of interest" description="Disordered" evidence="2">
    <location>
        <begin position="313"/>
        <end position="350"/>
    </location>
</feature>
<reference evidence="3" key="1">
    <citation type="submission" date="2021-02" db="EMBL/GenBank/DDBJ databases">
        <authorList>
            <person name="Dougan E. K."/>
            <person name="Rhodes N."/>
            <person name="Thang M."/>
            <person name="Chan C."/>
        </authorList>
    </citation>
    <scope>NUCLEOTIDE SEQUENCE</scope>
</reference>
<feature type="repeat" description="RCC1" evidence="1">
    <location>
        <begin position="69"/>
        <end position="116"/>
    </location>
</feature>
<dbReference type="InterPro" id="IPR051553">
    <property type="entry name" value="Ran_GTPase-activating"/>
</dbReference>
<feature type="region of interest" description="Disordered" evidence="2">
    <location>
        <begin position="217"/>
        <end position="253"/>
    </location>
</feature>
<proteinExistence type="predicted"/>
<feature type="repeat" description="RCC1" evidence="1">
    <location>
        <begin position="21"/>
        <end position="68"/>
    </location>
</feature>
<evidence type="ECO:0000313" key="4">
    <source>
        <dbReference type="Proteomes" id="UP000654075"/>
    </source>
</evidence>
<dbReference type="InterPro" id="IPR000408">
    <property type="entry name" value="Reg_chr_condens"/>
</dbReference>
<sequence length="493" mass="54392">GKGVVDISAGRNHTLARTRDGHLYAWGRNSFGQIGDRTTVHRPEPVKIMEEVKMIAAGVDYSLVVTESEQLLSFGCNTNGRLGDGDTAHRQVPVVILEGVKQIAAGHSHAFALLEGHELVGWGCNMHGCVIQDVMPEILEPTKVLSGVSLIAAGGCHSLARLLNGEYTVWGRGWHGSISCLQDFGASAQLNWRLDDDALKRLAIGYEAREEDQAARCASPATAALPDVSKTSEHEEAASTDARRRRKSFQEASFDAEPGLQVADDMLEKAVLAWARFHAIAEDTVDVADIMHSNEGLEWWAMQSDPSHVSMRYDDEETLSQADSESALGKDQSQAGSRKKGREQRRGSIVTKEHAEAAALSWREQGLQVLMAKFGQDWEVHGRVHAKAKVFSRGYSLVWQAYRRHKEEAQVQAELEGLAEDPADVKDEDRPEGPDYDEMELHRFHANLILDIERFKSDHDVPGGAQQFGWPDEAFSVFSGVLPVEKALREASK</sequence>
<dbReference type="EMBL" id="CAJNNV010031314">
    <property type="protein sequence ID" value="CAE8635582.1"/>
    <property type="molecule type" value="Genomic_DNA"/>
</dbReference>
<dbReference type="Pfam" id="PF13540">
    <property type="entry name" value="RCC1_2"/>
    <property type="match status" value="1"/>
</dbReference>
<dbReference type="Gene3D" id="2.130.10.30">
    <property type="entry name" value="Regulator of chromosome condensation 1/beta-lactamase-inhibitor protein II"/>
    <property type="match status" value="1"/>
</dbReference>
<organism evidence="3 4">
    <name type="scientific">Polarella glacialis</name>
    <name type="common">Dinoflagellate</name>
    <dbReference type="NCBI Taxonomy" id="89957"/>
    <lineage>
        <taxon>Eukaryota</taxon>
        <taxon>Sar</taxon>
        <taxon>Alveolata</taxon>
        <taxon>Dinophyceae</taxon>
        <taxon>Suessiales</taxon>
        <taxon>Suessiaceae</taxon>
        <taxon>Polarella</taxon>
    </lineage>
</organism>
<feature type="non-terminal residue" evidence="3">
    <location>
        <position position="1"/>
    </location>
</feature>
<evidence type="ECO:0000256" key="1">
    <source>
        <dbReference type="PROSITE-ProRule" id="PRU00235"/>
    </source>
</evidence>
<dbReference type="PANTHER" id="PTHR45982:SF1">
    <property type="entry name" value="REGULATOR OF CHROMOSOME CONDENSATION"/>
    <property type="match status" value="1"/>
</dbReference>
<dbReference type="PANTHER" id="PTHR45982">
    <property type="entry name" value="REGULATOR OF CHROMOSOME CONDENSATION"/>
    <property type="match status" value="1"/>
</dbReference>
<dbReference type="InterPro" id="IPR009091">
    <property type="entry name" value="RCC1/BLIP-II"/>
</dbReference>
<protein>
    <submittedName>
        <fullName evidence="3">Uncharacterized protein</fullName>
    </submittedName>
</protein>
<feature type="non-terminal residue" evidence="3">
    <location>
        <position position="493"/>
    </location>
</feature>
<dbReference type="Pfam" id="PF00415">
    <property type="entry name" value="RCC1"/>
    <property type="match status" value="1"/>
</dbReference>
<dbReference type="OrthoDB" id="10256179at2759"/>
<dbReference type="AlphaFoldDB" id="A0A813HBL9"/>
<evidence type="ECO:0000256" key="2">
    <source>
        <dbReference type="SAM" id="MobiDB-lite"/>
    </source>
</evidence>
<evidence type="ECO:0000313" key="3">
    <source>
        <dbReference type="EMBL" id="CAE8635582.1"/>
    </source>
</evidence>
<name>A0A813HBL9_POLGL</name>
<keyword evidence="4" id="KW-1185">Reference proteome</keyword>
<dbReference type="Proteomes" id="UP000654075">
    <property type="component" value="Unassembled WGS sequence"/>
</dbReference>
<accession>A0A813HBL9</accession>
<gene>
    <name evidence="3" type="ORF">PGLA1383_LOCUS51176</name>
</gene>
<dbReference type="PROSITE" id="PS50012">
    <property type="entry name" value="RCC1_3"/>
    <property type="match status" value="2"/>
</dbReference>